<reference evidence="2 3" key="1">
    <citation type="submission" date="2023-07" db="EMBL/GenBank/DDBJ databases">
        <title>Sequencing the genomes of 1000 actinobacteria strains.</title>
        <authorList>
            <person name="Klenk H.-P."/>
        </authorList>
    </citation>
    <scope>NUCLEOTIDE SEQUENCE [LARGE SCALE GENOMIC DNA]</scope>
    <source>
        <strain evidence="2 3">DSM 45805</strain>
    </source>
</reference>
<gene>
    <name evidence="2" type="ORF">FB470_001241</name>
</gene>
<feature type="signal peptide" evidence="1">
    <location>
        <begin position="1"/>
        <end position="16"/>
    </location>
</feature>
<name>A0ABU0EPN4_9PSEU</name>
<accession>A0ABU0EPN4</accession>
<keyword evidence="3" id="KW-1185">Reference proteome</keyword>
<dbReference type="PROSITE" id="PS51257">
    <property type="entry name" value="PROKAR_LIPOPROTEIN"/>
    <property type="match status" value="1"/>
</dbReference>
<organism evidence="2 3">
    <name type="scientific">Amycolatopsis thermophila</name>
    <dbReference type="NCBI Taxonomy" id="206084"/>
    <lineage>
        <taxon>Bacteria</taxon>
        <taxon>Bacillati</taxon>
        <taxon>Actinomycetota</taxon>
        <taxon>Actinomycetes</taxon>
        <taxon>Pseudonocardiales</taxon>
        <taxon>Pseudonocardiaceae</taxon>
        <taxon>Amycolatopsis</taxon>
    </lineage>
</organism>
<evidence type="ECO:0000313" key="3">
    <source>
        <dbReference type="Proteomes" id="UP001229651"/>
    </source>
</evidence>
<proteinExistence type="predicted"/>
<evidence type="ECO:0000313" key="2">
    <source>
        <dbReference type="EMBL" id="MDQ0377247.1"/>
    </source>
</evidence>
<dbReference type="EMBL" id="JAUSUT010000001">
    <property type="protein sequence ID" value="MDQ0377247.1"/>
    <property type="molecule type" value="Genomic_DNA"/>
</dbReference>
<keyword evidence="1" id="KW-0732">Signal</keyword>
<comment type="caution">
    <text evidence="2">The sequence shown here is derived from an EMBL/GenBank/DDBJ whole genome shotgun (WGS) entry which is preliminary data.</text>
</comment>
<dbReference type="RefSeq" id="WP_306989460.1">
    <property type="nucleotide sequence ID" value="NZ_JAUSUT010000001.1"/>
</dbReference>
<evidence type="ECO:0008006" key="4">
    <source>
        <dbReference type="Google" id="ProtNLM"/>
    </source>
</evidence>
<evidence type="ECO:0000256" key="1">
    <source>
        <dbReference type="SAM" id="SignalP"/>
    </source>
</evidence>
<dbReference type="Proteomes" id="UP001229651">
    <property type="component" value="Unassembled WGS sequence"/>
</dbReference>
<sequence length="169" mass="17560">MSKRLTAVAFVCAAIAATGCTSTVSGTPAPAMSGTPTSADAGDPFAGMVACRVLDQLNAGQGFNPGDNISRRNECTATKPGLGSDGLALDPVQGLAAFKQINPESIDIRVNGRKALQEQNPLGCTIAFEVSDHARVLAQMAMSQPERNAEACPLAHDLAERVEALLPRR</sequence>
<feature type="chain" id="PRO_5047493347" description="DUF3558 domain-containing protein" evidence="1">
    <location>
        <begin position="17"/>
        <end position="169"/>
    </location>
</feature>
<protein>
    <recommendedName>
        <fullName evidence="4">DUF3558 domain-containing protein</fullName>
    </recommendedName>
</protein>